<reference evidence="3" key="1">
    <citation type="journal article" date="2008" name="Nat. Genet.">
        <title>The Pristionchus pacificus genome provides a unique perspective on nematode lifestyle and parasitism.</title>
        <authorList>
            <person name="Dieterich C."/>
            <person name="Clifton S.W."/>
            <person name="Schuster L.N."/>
            <person name="Chinwalla A."/>
            <person name="Delehaunty K."/>
            <person name="Dinkelacker I."/>
            <person name="Fulton L."/>
            <person name="Fulton R."/>
            <person name="Godfrey J."/>
            <person name="Minx P."/>
            <person name="Mitreva M."/>
            <person name="Roeseler W."/>
            <person name="Tian H."/>
            <person name="Witte H."/>
            <person name="Yang S.P."/>
            <person name="Wilson R.K."/>
            <person name="Sommer R.J."/>
        </authorList>
    </citation>
    <scope>NUCLEOTIDE SEQUENCE [LARGE SCALE GENOMIC DNA]</scope>
    <source>
        <strain evidence="3">PS312</strain>
    </source>
</reference>
<dbReference type="Pfam" id="PF01549">
    <property type="entry name" value="ShK"/>
    <property type="match status" value="2"/>
</dbReference>
<dbReference type="PANTHER" id="PTHR46707">
    <property type="entry name" value="PROTEIN CBG07468"/>
    <property type="match status" value="1"/>
</dbReference>
<accession>A0A8R1Z1C4</accession>
<sequence length="125" mass="14084">MRDFFLVVLLLEFHHRVAAQCTPSQHPNCVHWVRNGFCENRGYTIPQRQSYCGISCGLCDSDGGPLCILDADPYCPYWAANGFCNSTKYPHSTKKEICCKSCAEQSTPMTTGSFTGTPNNDFYYF</sequence>
<dbReference type="Proteomes" id="UP000005239">
    <property type="component" value="Unassembled WGS sequence"/>
</dbReference>
<proteinExistence type="predicted"/>
<dbReference type="OrthoDB" id="5872986at2759"/>
<dbReference type="EnsemblMetazoa" id="PPA42358.1">
    <property type="protein sequence ID" value="PPA42358.1"/>
    <property type="gene ID" value="WBGene00280727"/>
</dbReference>
<evidence type="ECO:0000313" key="2">
    <source>
        <dbReference type="EnsemblMetazoa" id="PPA42358.1"/>
    </source>
</evidence>
<dbReference type="InterPro" id="IPR003582">
    <property type="entry name" value="ShKT_dom"/>
</dbReference>
<dbReference type="AlphaFoldDB" id="A0A2A6D1N4"/>
<dbReference type="PROSITE" id="PS51670">
    <property type="entry name" value="SHKT"/>
    <property type="match status" value="1"/>
</dbReference>
<name>A0A2A6D1N4_PRIPA</name>
<evidence type="ECO:0000256" key="1">
    <source>
        <dbReference type="PROSITE-ProRule" id="PRU01005"/>
    </source>
</evidence>
<protein>
    <submittedName>
        <fullName evidence="2">ShK domain-containing protein</fullName>
    </submittedName>
</protein>
<evidence type="ECO:0000313" key="3">
    <source>
        <dbReference type="Proteomes" id="UP000005239"/>
    </source>
</evidence>
<reference evidence="2" key="2">
    <citation type="submission" date="2022-06" db="UniProtKB">
        <authorList>
            <consortium name="EnsemblMetazoa"/>
        </authorList>
    </citation>
    <scope>IDENTIFICATION</scope>
    <source>
        <strain evidence="2">PS312</strain>
    </source>
</reference>
<organism evidence="2 3">
    <name type="scientific">Pristionchus pacificus</name>
    <name type="common">Parasitic nematode worm</name>
    <dbReference type="NCBI Taxonomy" id="54126"/>
    <lineage>
        <taxon>Eukaryota</taxon>
        <taxon>Metazoa</taxon>
        <taxon>Ecdysozoa</taxon>
        <taxon>Nematoda</taxon>
        <taxon>Chromadorea</taxon>
        <taxon>Rhabditida</taxon>
        <taxon>Rhabditina</taxon>
        <taxon>Diplogasteromorpha</taxon>
        <taxon>Diplogasteroidea</taxon>
        <taxon>Neodiplogasteridae</taxon>
        <taxon>Pristionchus</taxon>
    </lineage>
</organism>
<dbReference type="PANTHER" id="PTHR46707:SF1">
    <property type="entry name" value="COEXPRESSED WITH POLYCYSTINS-RELATED"/>
    <property type="match status" value="1"/>
</dbReference>
<accession>A0A2A6D1N4</accession>
<dbReference type="Gene3D" id="1.10.10.1940">
    <property type="match status" value="1"/>
</dbReference>
<comment type="caution">
    <text evidence="1">Lacks conserved residue(s) required for the propagation of feature annotation.</text>
</comment>
<gene>
    <name evidence="2" type="primary">WBGene00280727</name>
</gene>
<keyword evidence="3" id="KW-1185">Reference proteome</keyword>
<dbReference type="SMART" id="SM00254">
    <property type="entry name" value="ShKT"/>
    <property type="match status" value="2"/>
</dbReference>